<dbReference type="PANTHER" id="PTHR36853">
    <property type="entry name" value="EXPRESSED PROTEIN"/>
    <property type="match status" value="1"/>
</dbReference>
<feature type="domain" description="Vacuolar sorting protein Vps3844 C-terminal" evidence="3">
    <location>
        <begin position="258"/>
        <end position="354"/>
    </location>
</feature>
<feature type="transmembrane region" description="Helical" evidence="1">
    <location>
        <begin position="320"/>
        <end position="344"/>
    </location>
</feature>
<keyword evidence="1" id="KW-0472">Membrane</keyword>
<feature type="chain" id="PRO_5020840208" description="Vacuolar sorting protein Vps3844 C-terminal domain-containing protein" evidence="2">
    <location>
        <begin position="17"/>
        <end position="364"/>
    </location>
</feature>
<evidence type="ECO:0000256" key="1">
    <source>
        <dbReference type="SAM" id="Phobius"/>
    </source>
</evidence>
<dbReference type="InterPro" id="IPR053065">
    <property type="entry name" value="Archenteron_Induction-Rel"/>
</dbReference>
<dbReference type="AlphaFoldDB" id="A0A4S4LU71"/>
<sequence length="364" mass="38377">MRGILLCLLFTGLSQAAEVYLNPSPSLPSYLTPSHASSVISRHLRLEAFEPLQGNEQIATKFLNEPFVGEGDKNGLLLSIDEADAKDVLPESLKPTFSLSNSPDITSFSSLISTYLHRAPQAYTHIFSLPSYSAPVPRLLDIFSVSSSATESFLTEISGLVSFLESDDDGLASDKFGAFELTGLGEIASAYGRSSEQYTLAAETLRAVLLGALDKKDINLVVLTFNGARANAPSRRQPPQSPLPPTIPQQPINSVSTCYTSESECGNATSACSGRGSCVSATKAGKTCFVCACAATKDEKGRTENWAGQACERKDVSGPFVLLAGTVVALLLLVVGSVGLLYGIGNQELPSVLTGGVTGGQKKD</sequence>
<protein>
    <recommendedName>
        <fullName evidence="3">Vacuolar sorting protein Vps3844 C-terminal domain-containing protein</fullName>
    </recommendedName>
</protein>
<reference evidence="4 5" key="1">
    <citation type="submission" date="2019-02" db="EMBL/GenBank/DDBJ databases">
        <title>Genome sequencing of the rare red list fungi Bondarzewia mesenterica.</title>
        <authorList>
            <person name="Buettner E."/>
            <person name="Kellner H."/>
        </authorList>
    </citation>
    <scope>NUCLEOTIDE SEQUENCE [LARGE SCALE GENOMIC DNA]</scope>
    <source>
        <strain evidence="4 5">DSM 108281</strain>
    </source>
</reference>
<feature type="signal peptide" evidence="2">
    <location>
        <begin position="1"/>
        <end position="16"/>
    </location>
</feature>
<comment type="caution">
    <text evidence="4">The sequence shown here is derived from an EMBL/GenBank/DDBJ whole genome shotgun (WGS) entry which is preliminary data.</text>
</comment>
<dbReference type="Proteomes" id="UP000310158">
    <property type="component" value="Unassembled WGS sequence"/>
</dbReference>
<name>A0A4S4LU71_9AGAM</name>
<dbReference type="GO" id="GO:0005783">
    <property type="term" value="C:endoplasmic reticulum"/>
    <property type="evidence" value="ECO:0007669"/>
    <property type="project" value="TreeGrafter"/>
</dbReference>
<dbReference type="OrthoDB" id="5583277at2759"/>
<evidence type="ECO:0000259" key="3">
    <source>
        <dbReference type="Pfam" id="PF12955"/>
    </source>
</evidence>
<dbReference type="PANTHER" id="PTHR36853:SF1">
    <property type="entry name" value="DUF3844 DOMAIN-CONTAINING PROTEIN"/>
    <property type="match status" value="1"/>
</dbReference>
<evidence type="ECO:0000313" key="4">
    <source>
        <dbReference type="EMBL" id="THH16016.1"/>
    </source>
</evidence>
<dbReference type="InterPro" id="IPR024382">
    <property type="entry name" value="Vps3844_C"/>
</dbReference>
<keyword evidence="2" id="KW-0732">Signal</keyword>
<accession>A0A4S4LU71</accession>
<keyword evidence="1" id="KW-0812">Transmembrane</keyword>
<gene>
    <name evidence="4" type="ORF">EW146_g4553</name>
</gene>
<dbReference type="Pfam" id="PF12955">
    <property type="entry name" value="Vps3844_C"/>
    <property type="match status" value="1"/>
</dbReference>
<evidence type="ECO:0000313" key="5">
    <source>
        <dbReference type="Proteomes" id="UP000310158"/>
    </source>
</evidence>
<evidence type="ECO:0000256" key="2">
    <source>
        <dbReference type="SAM" id="SignalP"/>
    </source>
</evidence>
<keyword evidence="1" id="KW-1133">Transmembrane helix</keyword>
<dbReference type="EMBL" id="SGPL01000179">
    <property type="protein sequence ID" value="THH16016.1"/>
    <property type="molecule type" value="Genomic_DNA"/>
</dbReference>
<organism evidence="4 5">
    <name type="scientific">Bondarzewia mesenterica</name>
    <dbReference type="NCBI Taxonomy" id="1095465"/>
    <lineage>
        <taxon>Eukaryota</taxon>
        <taxon>Fungi</taxon>
        <taxon>Dikarya</taxon>
        <taxon>Basidiomycota</taxon>
        <taxon>Agaricomycotina</taxon>
        <taxon>Agaricomycetes</taxon>
        <taxon>Russulales</taxon>
        <taxon>Bondarzewiaceae</taxon>
        <taxon>Bondarzewia</taxon>
    </lineage>
</organism>
<proteinExistence type="predicted"/>
<keyword evidence="5" id="KW-1185">Reference proteome</keyword>